<name>W6PRH6_PENRF</name>
<dbReference type="STRING" id="1365484.W6PRH6"/>
<protein>
    <submittedName>
        <fullName evidence="1">Probable transposable element</fullName>
    </submittedName>
</protein>
<accession>W6PRH6</accession>
<dbReference type="CDD" id="cd09272">
    <property type="entry name" value="RNase_HI_RT_Ty1"/>
    <property type="match status" value="1"/>
</dbReference>
<dbReference type="Proteomes" id="UP000030686">
    <property type="component" value="Unassembled WGS sequence"/>
</dbReference>
<dbReference type="AlphaFoldDB" id="W6PRH6"/>
<keyword evidence="2" id="KW-1185">Reference proteome</keyword>
<evidence type="ECO:0000313" key="2">
    <source>
        <dbReference type="Proteomes" id="UP000030686"/>
    </source>
</evidence>
<proteinExistence type="predicted"/>
<reference evidence="1" key="1">
    <citation type="journal article" date="2014" name="Nat. Commun.">
        <title>Multiple recent horizontal transfers of a large genomic region in cheese making fungi.</title>
        <authorList>
            <person name="Cheeseman K."/>
            <person name="Ropars J."/>
            <person name="Renault P."/>
            <person name="Dupont J."/>
            <person name="Gouzy J."/>
            <person name="Branca A."/>
            <person name="Abraham A.L."/>
            <person name="Ceppi M."/>
            <person name="Conseiller E."/>
            <person name="Debuchy R."/>
            <person name="Malagnac F."/>
            <person name="Goarin A."/>
            <person name="Silar P."/>
            <person name="Lacoste S."/>
            <person name="Sallet E."/>
            <person name="Bensimon A."/>
            <person name="Giraud T."/>
            <person name="Brygoo Y."/>
        </authorList>
    </citation>
    <scope>NUCLEOTIDE SEQUENCE [LARGE SCALE GENOMIC DNA]</scope>
    <source>
        <strain evidence="1">FM164</strain>
    </source>
</reference>
<dbReference type="OrthoDB" id="4356562at2759"/>
<dbReference type="PANTHER" id="PTHR11439:SF438">
    <property type="entry name" value="REVERSE TRANSCRIPTASE TY1_COPIA-TYPE DOMAIN-CONTAINING PROTEIN"/>
    <property type="match status" value="1"/>
</dbReference>
<evidence type="ECO:0000313" key="1">
    <source>
        <dbReference type="EMBL" id="CDM26475.1"/>
    </source>
</evidence>
<organism evidence="1 2">
    <name type="scientific">Penicillium roqueforti (strain FM164)</name>
    <dbReference type="NCBI Taxonomy" id="1365484"/>
    <lineage>
        <taxon>Eukaryota</taxon>
        <taxon>Fungi</taxon>
        <taxon>Dikarya</taxon>
        <taxon>Ascomycota</taxon>
        <taxon>Pezizomycotina</taxon>
        <taxon>Eurotiomycetes</taxon>
        <taxon>Eurotiomycetidae</taxon>
        <taxon>Eurotiales</taxon>
        <taxon>Aspergillaceae</taxon>
        <taxon>Penicillium</taxon>
    </lineage>
</organism>
<sequence length="126" mass="14252">MGPDTIQLNSTDHVILNVFRAASDASFADNIGRKSSQGFIFTLFSGPIDWSARKQRIVTTSTTEAELVALSEAAKYLLWMKRLLHSIEFDTEHDLILSYDNKQTIDLITKSNSSYQTKLHHVHINN</sequence>
<dbReference type="PANTHER" id="PTHR11439">
    <property type="entry name" value="GAG-POL-RELATED RETROTRANSPOSON"/>
    <property type="match status" value="1"/>
</dbReference>
<gene>
    <name evidence="1" type="ORF">PROQFM164_S01g000284</name>
</gene>
<dbReference type="EMBL" id="HG792015">
    <property type="protein sequence ID" value="CDM26475.1"/>
    <property type="molecule type" value="Genomic_DNA"/>
</dbReference>